<feature type="compositionally biased region" description="Acidic residues" evidence="2">
    <location>
        <begin position="427"/>
        <end position="440"/>
    </location>
</feature>
<feature type="coiled-coil region" evidence="1">
    <location>
        <begin position="488"/>
        <end position="617"/>
    </location>
</feature>
<keyword evidence="4" id="KW-1185">Reference proteome</keyword>
<name>A0A2R5GQW7_9STRA</name>
<feature type="compositionally biased region" description="Low complexity" evidence="2">
    <location>
        <begin position="36"/>
        <end position="72"/>
    </location>
</feature>
<feature type="region of interest" description="Disordered" evidence="2">
    <location>
        <begin position="722"/>
        <end position="758"/>
    </location>
</feature>
<dbReference type="InParanoid" id="A0A2R5GQW7"/>
<feature type="compositionally biased region" description="Polar residues" evidence="2">
    <location>
        <begin position="83"/>
        <end position="94"/>
    </location>
</feature>
<dbReference type="Proteomes" id="UP000241890">
    <property type="component" value="Unassembled WGS sequence"/>
</dbReference>
<evidence type="ECO:0000313" key="4">
    <source>
        <dbReference type="Proteomes" id="UP000241890"/>
    </source>
</evidence>
<feature type="region of interest" description="Disordered" evidence="2">
    <location>
        <begin position="403"/>
        <end position="467"/>
    </location>
</feature>
<dbReference type="SUPFAM" id="SSF57997">
    <property type="entry name" value="Tropomyosin"/>
    <property type="match status" value="1"/>
</dbReference>
<gene>
    <name evidence="3" type="ORF">FCC1311_094962</name>
</gene>
<evidence type="ECO:0000313" key="3">
    <source>
        <dbReference type="EMBL" id="GBG33272.1"/>
    </source>
</evidence>
<dbReference type="AlphaFoldDB" id="A0A2R5GQW7"/>
<feature type="compositionally biased region" description="Low complexity" evidence="2">
    <location>
        <begin position="441"/>
        <end position="457"/>
    </location>
</feature>
<protein>
    <submittedName>
        <fullName evidence="3">Uncharacterized protein</fullName>
    </submittedName>
</protein>
<accession>A0A2R5GQW7</accession>
<proteinExistence type="predicted"/>
<keyword evidence="1" id="KW-0175">Coiled coil</keyword>
<evidence type="ECO:0000256" key="2">
    <source>
        <dbReference type="SAM" id="MobiDB-lite"/>
    </source>
</evidence>
<feature type="compositionally biased region" description="Low complexity" evidence="2">
    <location>
        <begin position="407"/>
        <end position="419"/>
    </location>
</feature>
<feature type="region of interest" description="Disordered" evidence="2">
    <location>
        <begin position="1"/>
        <end position="138"/>
    </location>
</feature>
<feature type="compositionally biased region" description="Low complexity" evidence="2">
    <location>
        <begin position="724"/>
        <end position="738"/>
    </location>
</feature>
<dbReference type="EMBL" id="BEYU01000150">
    <property type="protein sequence ID" value="GBG33272.1"/>
    <property type="molecule type" value="Genomic_DNA"/>
</dbReference>
<sequence>MLTDADSETPQGERVAVSTQKESEAARDAARDAEKFQQQLQRIFAAQQEQQEQQQQPSTAGAAVATGTPTASEANASGVANAATRQRPSSTGTVWNILPGKLGGFRSRPLQRKAQQQPQEHAPRARGPSAAAPSDYAKARREAVEMRLSKLTLDEESGTLCTVLDGQLLGTVEDSEFIRLRWWRLDASGARAKKLASPSAGFYQPTALDLGCCVQVEAWPRFAPEKRFYAQRGPLQASKSVERELESQFNGPRAVWPAHVDDGGFVADGVVLDLAPSADGQIERITAFSSAGAGGLHPVFTYEPSEISHLEVVLDDAHPRRLRLAKVLQQDGAGQHVDLTLGGSPDARNVLVLGLQRYLAPTADVKVLMASDLDDAIEASTSDEESDATVDDDVPERSLSLPEVPTAAAAAAAAAAASAGGKSPDSPADDQEGAEEEDTEAASSASSSQSSGTAVAARSTRALPSSAQGLAAEISRLDRESAYKDALIRDLREQVEDLKSSTQRESMRYVAETGKSLAQVSDLTKESERLRQELAQAQKQIAALTAREASAQASIVTYQERLDSASIAADVARTHAAEQAQRIATLEYDLKDAQQREEKQAQRIRDLELMARNTEQQAFDLQASLQAQINLRVESEAVARGLQDRVEVGTARNKAIKAKFDSLVKDVNRIVQLAGLDSLMDMEDYIRHADSTRTQLRSREAEKQDLLSENASLRAAMDHHMHGPARGAAGATGASAGGSHETPVTRANSEPGKGGSLFGRRVSFAARAAKDGMSKPMGSSDALDGAMNGPFDLSKLSLNRADRRQLARVYQLANSLTEQLTEKDEHLEQQRFANRKLAERVRELEIEATRWRR</sequence>
<comment type="caution">
    <text evidence="3">The sequence shown here is derived from an EMBL/GenBank/DDBJ whole genome shotgun (WGS) entry which is preliminary data.</text>
</comment>
<reference evidence="3 4" key="1">
    <citation type="submission" date="2017-12" db="EMBL/GenBank/DDBJ databases">
        <title>Sequencing, de novo assembly and annotation of complete genome of a new Thraustochytrid species, strain FCC1311.</title>
        <authorList>
            <person name="Sedici K."/>
            <person name="Godart F."/>
            <person name="Aiese Cigliano R."/>
            <person name="Sanseverino W."/>
            <person name="Barakat M."/>
            <person name="Ortet P."/>
            <person name="Marechal E."/>
            <person name="Cagnac O."/>
            <person name="Amato A."/>
        </authorList>
    </citation>
    <scope>NUCLEOTIDE SEQUENCE [LARGE SCALE GENOMIC DNA]</scope>
</reference>
<evidence type="ECO:0000256" key="1">
    <source>
        <dbReference type="SAM" id="Coils"/>
    </source>
</evidence>
<feature type="compositionally biased region" description="Low complexity" evidence="2">
    <location>
        <begin position="125"/>
        <end position="134"/>
    </location>
</feature>
<organism evidence="3 4">
    <name type="scientific">Hondaea fermentalgiana</name>
    <dbReference type="NCBI Taxonomy" id="2315210"/>
    <lineage>
        <taxon>Eukaryota</taxon>
        <taxon>Sar</taxon>
        <taxon>Stramenopiles</taxon>
        <taxon>Bigyra</taxon>
        <taxon>Labyrinthulomycetes</taxon>
        <taxon>Thraustochytrida</taxon>
        <taxon>Thraustochytriidae</taxon>
        <taxon>Hondaea</taxon>
    </lineage>
</organism>
<feature type="compositionally biased region" description="Basic and acidic residues" evidence="2">
    <location>
        <begin position="21"/>
        <end position="35"/>
    </location>
</feature>